<dbReference type="Proteomes" id="UP000018810">
    <property type="component" value="Segment"/>
</dbReference>
<name>V5UQY0_9CAUD</name>
<sequence length="87" mass="10244">MKVFEYESPEFKTVKEMNKYKKELMNKLCDTLGVERGSFRLQQGNIVLHGLSNDVHVPLTSRISDFPERIRLKGYESYKLKTRLGYN</sequence>
<keyword evidence="2" id="KW-1185">Reference proteome</keyword>
<proteinExistence type="predicted"/>
<dbReference type="KEGG" id="vg:18500603"/>
<protein>
    <submittedName>
        <fullName evidence="1">Uncharacterized protein</fullName>
    </submittedName>
</protein>
<evidence type="ECO:0000313" key="2">
    <source>
        <dbReference type="Proteomes" id="UP000018810"/>
    </source>
</evidence>
<dbReference type="EMBL" id="KF728385">
    <property type="protein sequence ID" value="AHB79790.1"/>
    <property type="molecule type" value="Genomic_DNA"/>
</dbReference>
<dbReference type="RefSeq" id="YP_009008944.1">
    <property type="nucleotide sequence ID" value="NC_023595.2"/>
</dbReference>
<evidence type="ECO:0000313" key="1">
    <source>
        <dbReference type="EMBL" id="AHB79790.1"/>
    </source>
</evidence>
<organism evidence="1 2">
    <name type="scientific">Enterococcus phage IME_EF3</name>
    <dbReference type="NCBI Taxonomy" id="1416012"/>
    <lineage>
        <taxon>Viruses</taxon>
        <taxon>Duplodnaviria</taxon>
        <taxon>Heunggongvirae</taxon>
        <taxon>Uroviricota</taxon>
        <taxon>Caudoviricetes</taxon>
        <taxon>Efquatrovirus</taxon>
        <taxon>Efquatrovirus EF3</taxon>
    </lineage>
</organism>
<accession>V5UQY0</accession>
<reference evidence="1 2" key="1">
    <citation type="journal article" date="2014" name="Virus Genes">
        <title>Genome analysis of Enterococcus faecalis bacteriophage IME-EF3 harboring a putative metallo-beta-lactamase gene.</title>
        <authorList>
            <person name="Li X."/>
            <person name="Ding P."/>
            <person name="Han C."/>
            <person name="Fan H."/>
            <person name="Wang Y."/>
            <person name="Mi Z."/>
            <person name="Feng F."/>
            <person name="Tong Y."/>
        </authorList>
    </citation>
    <scope>NUCLEOTIDE SEQUENCE [LARGE SCALE GENOMIC DNA]</scope>
</reference>
<dbReference type="GeneID" id="18500603"/>